<organism evidence="22 23">
    <name type="scientific">Cajanus cajan</name>
    <name type="common">Pigeon pea</name>
    <name type="synonym">Cajanus indicus</name>
    <dbReference type="NCBI Taxonomy" id="3821"/>
    <lineage>
        <taxon>Eukaryota</taxon>
        <taxon>Viridiplantae</taxon>
        <taxon>Streptophyta</taxon>
        <taxon>Embryophyta</taxon>
        <taxon>Tracheophyta</taxon>
        <taxon>Spermatophyta</taxon>
        <taxon>Magnoliopsida</taxon>
        <taxon>eudicotyledons</taxon>
        <taxon>Gunneridae</taxon>
        <taxon>Pentapetalae</taxon>
        <taxon>rosids</taxon>
        <taxon>fabids</taxon>
        <taxon>Fabales</taxon>
        <taxon>Fabaceae</taxon>
        <taxon>Papilionoideae</taxon>
        <taxon>50 kb inversion clade</taxon>
        <taxon>NPAAA clade</taxon>
        <taxon>indigoferoid/millettioid clade</taxon>
        <taxon>Phaseoleae</taxon>
        <taxon>Cajanus</taxon>
    </lineage>
</organism>
<feature type="binding site" evidence="16">
    <location>
        <position position="471"/>
    </location>
    <ligand>
        <name>substrate</name>
    </ligand>
</feature>
<dbReference type="Gene3D" id="1.10.520.10">
    <property type="match status" value="2"/>
</dbReference>
<feature type="chain" id="PRO_5007588342" description="peroxidase" evidence="20">
    <location>
        <begin position="32"/>
        <end position="648"/>
    </location>
</feature>
<evidence type="ECO:0000256" key="19">
    <source>
        <dbReference type="PIRSR" id="PIRSR600823-5"/>
    </source>
</evidence>
<evidence type="ECO:0000256" key="13">
    <source>
        <dbReference type="ARBA" id="ARBA00023157"/>
    </source>
</evidence>
<keyword evidence="6 22" id="KW-0575">Peroxidase</keyword>
<evidence type="ECO:0000256" key="11">
    <source>
        <dbReference type="ARBA" id="ARBA00023002"/>
    </source>
</evidence>
<comment type="function">
    <text evidence="2">Removal of H(2)O(2), oxidation of toxic reductants, biosynthesis and degradation of lignin, suberization, auxin catabolism, response to environmental stresses such as wounding, pathogen attack and oxidative stress. These functions might be dependent on each isozyme/isoform in each plant tissue.</text>
</comment>
<feature type="disulfide bond" evidence="19">
    <location>
        <begin position="374"/>
        <end position="379"/>
    </location>
</feature>
<accession>A0A151S722</accession>
<dbReference type="InterPro" id="IPR033905">
    <property type="entry name" value="Secretory_peroxidase"/>
</dbReference>
<dbReference type="GO" id="GO:0140825">
    <property type="term" value="F:lactoperoxidase activity"/>
    <property type="evidence" value="ECO:0007669"/>
    <property type="project" value="UniProtKB-EC"/>
</dbReference>
<feature type="binding site" evidence="17">
    <location>
        <position position="555"/>
    </location>
    <ligand>
        <name>Ca(2+)</name>
        <dbReference type="ChEBI" id="CHEBI:29108"/>
        <label>2</label>
    </ligand>
</feature>
<dbReference type="PRINTS" id="PR00461">
    <property type="entry name" value="PLPEROXIDASE"/>
</dbReference>
<comment type="similarity">
    <text evidence="4">Belongs to the peroxidase family. Ascorbate peroxidase subfamily.</text>
</comment>
<feature type="signal peptide" evidence="20">
    <location>
        <begin position="1"/>
        <end position="31"/>
    </location>
</feature>
<feature type="domain" description="Plant heme peroxidase family profile" evidence="21">
    <location>
        <begin position="331"/>
        <end position="627"/>
    </location>
</feature>
<dbReference type="OMA" id="ICPTRIC"/>
<proteinExistence type="inferred from homology"/>
<evidence type="ECO:0000256" key="5">
    <source>
        <dbReference type="ARBA" id="ARBA00012313"/>
    </source>
</evidence>
<dbReference type="CDD" id="cd00693">
    <property type="entry name" value="secretory_peroxidase"/>
    <property type="match status" value="2"/>
</dbReference>
<feature type="site" description="Transition state stabilizer" evidence="18">
    <location>
        <position position="368"/>
    </location>
</feature>
<keyword evidence="12 17" id="KW-0408">Iron</keyword>
<dbReference type="Gene3D" id="1.10.420.10">
    <property type="entry name" value="Peroxidase, domain 2"/>
    <property type="match status" value="2"/>
</dbReference>
<dbReference type="FunFam" id="1.10.420.10:FF:000006">
    <property type="entry name" value="Peroxidase"/>
    <property type="match status" value="2"/>
</dbReference>
<feature type="binding site" evidence="17">
    <location>
        <position position="502"/>
    </location>
    <ligand>
        <name>Ca(2+)</name>
        <dbReference type="ChEBI" id="CHEBI:29108"/>
        <label>2</label>
    </ligand>
</feature>
<feature type="binding site" evidence="17">
    <location>
        <position position="394"/>
    </location>
    <ligand>
        <name>Ca(2+)</name>
        <dbReference type="ChEBI" id="CHEBI:29108"/>
        <label>1</label>
    </ligand>
</feature>
<feature type="binding site" description="axial binding residue" evidence="17">
    <location>
        <position position="501"/>
    </location>
    <ligand>
        <name>heme b</name>
        <dbReference type="ChEBI" id="CHEBI:60344"/>
    </ligand>
    <ligandPart>
        <name>Fe</name>
        <dbReference type="ChEBI" id="CHEBI:18248"/>
    </ligandPart>
</feature>
<dbReference type="PROSITE" id="PS51257">
    <property type="entry name" value="PROKAR_LIPOPROTEIN"/>
    <property type="match status" value="1"/>
</dbReference>
<comment type="catalytic activity">
    <reaction evidence="1">
        <text>2 a phenolic donor + H2O2 = 2 a phenolic radical donor + 2 H2O</text>
        <dbReference type="Rhea" id="RHEA:56136"/>
        <dbReference type="ChEBI" id="CHEBI:15377"/>
        <dbReference type="ChEBI" id="CHEBI:16240"/>
        <dbReference type="ChEBI" id="CHEBI:139520"/>
        <dbReference type="ChEBI" id="CHEBI:139521"/>
        <dbReference type="EC" id="1.11.1.7"/>
    </reaction>
</comment>
<feature type="disulfide bond" evidence="19">
    <location>
        <begin position="341"/>
        <end position="422"/>
    </location>
</feature>
<dbReference type="GO" id="GO:0042744">
    <property type="term" value="P:hydrogen peroxide catabolic process"/>
    <property type="evidence" value="ECO:0007669"/>
    <property type="project" value="InterPro"/>
</dbReference>
<dbReference type="PROSITE" id="PS50873">
    <property type="entry name" value="PEROXIDASE_4"/>
    <property type="match status" value="2"/>
</dbReference>
<keyword evidence="13 19" id="KW-1015">Disulfide bond</keyword>
<evidence type="ECO:0000256" key="2">
    <source>
        <dbReference type="ARBA" id="ARBA00002322"/>
    </source>
</evidence>
<evidence type="ECO:0000256" key="3">
    <source>
        <dbReference type="ARBA" id="ARBA00004613"/>
    </source>
</evidence>
<evidence type="ECO:0000256" key="17">
    <source>
        <dbReference type="PIRSR" id="PIRSR600823-3"/>
    </source>
</evidence>
<evidence type="ECO:0000256" key="18">
    <source>
        <dbReference type="PIRSR" id="PIRSR600823-4"/>
    </source>
</evidence>
<evidence type="ECO:0000256" key="14">
    <source>
        <dbReference type="ARBA" id="ARBA00023180"/>
    </source>
</evidence>
<dbReference type="EC" id="1.11.1.7" evidence="5"/>
<feature type="disulfide bond" evidence="19">
    <location>
        <begin position="428"/>
        <end position="623"/>
    </location>
</feature>
<feature type="binding site" evidence="17">
    <location>
        <position position="380"/>
    </location>
    <ligand>
        <name>Ca(2+)</name>
        <dbReference type="ChEBI" id="CHEBI:29108"/>
        <label>1</label>
    </ligand>
</feature>
<name>A0A151S722_CAJCA</name>
<evidence type="ECO:0000256" key="4">
    <source>
        <dbReference type="ARBA" id="ARBA00006873"/>
    </source>
</evidence>
<dbReference type="PROSITE" id="PS00436">
    <property type="entry name" value="PEROXIDASE_2"/>
    <property type="match status" value="2"/>
</dbReference>
<dbReference type="Proteomes" id="UP000075243">
    <property type="component" value="Unassembled WGS sequence"/>
</dbReference>
<comment type="cofactor">
    <cofactor evidence="17">
        <name>Ca(2+)</name>
        <dbReference type="ChEBI" id="CHEBI:29108"/>
    </cofactor>
    <text evidence="17">Binds 2 calcium ions per subunit.</text>
</comment>
<dbReference type="EMBL" id="KQ483452">
    <property type="protein sequence ID" value="KYP50592.1"/>
    <property type="molecule type" value="Genomic_DNA"/>
</dbReference>
<keyword evidence="14" id="KW-0325">Glycoprotein</keyword>
<keyword evidence="9 20" id="KW-0732">Signal</keyword>
<dbReference type="GO" id="GO:0020037">
    <property type="term" value="F:heme binding"/>
    <property type="evidence" value="ECO:0007669"/>
    <property type="project" value="InterPro"/>
</dbReference>
<evidence type="ECO:0000256" key="6">
    <source>
        <dbReference type="ARBA" id="ARBA00022559"/>
    </source>
</evidence>
<evidence type="ECO:0000256" key="10">
    <source>
        <dbReference type="ARBA" id="ARBA00022837"/>
    </source>
</evidence>
<feature type="disulfide bond" evidence="19">
    <location>
        <begin position="508"/>
        <end position="535"/>
    </location>
</feature>
<evidence type="ECO:0000256" key="1">
    <source>
        <dbReference type="ARBA" id="ARBA00000189"/>
    </source>
</evidence>
<dbReference type="InterPro" id="IPR019793">
    <property type="entry name" value="Peroxidases_heam-ligand_BS"/>
</dbReference>
<evidence type="ECO:0000256" key="15">
    <source>
        <dbReference type="PIRSR" id="PIRSR600823-1"/>
    </source>
</evidence>
<feature type="binding site" evidence="17">
    <location>
        <position position="382"/>
    </location>
    <ligand>
        <name>Ca(2+)</name>
        <dbReference type="ChEBI" id="CHEBI:29108"/>
        <label>1</label>
    </ligand>
</feature>
<dbReference type="SUPFAM" id="SSF48113">
    <property type="entry name" value="Heme-dependent peroxidases"/>
    <property type="match status" value="2"/>
</dbReference>
<dbReference type="PANTHER" id="PTHR31517">
    <property type="match status" value="1"/>
</dbReference>
<evidence type="ECO:0000313" key="22">
    <source>
        <dbReference type="EMBL" id="KYP50592.1"/>
    </source>
</evidence>
<dbReference type="InterPro" id="IPR002016">
    <property type="entry name" value="Haem_peroxidase"/>
</dbReference>
<reference evidence="22" key="1">
    <citation type="journal article" date="2012" name="Nat. Biotechnol.">
        <title>Draft genome sequence of pigeonpea (Cajanus cajan), an orphan legume crop of resource-poor farmers.</title>
        <authorList>
            <person name="Varshney R.K."/>
            <person name="Chen W."/>
            <person name="Li Y."/>
            <person name="Bharti A.K."/>
            <person name="Saxena R.K."/>
            <person name="Schlueter J.A."/>
            <person name="Donoghue M.T."/>
            <person name="Azam S."/>
            <person name="Fan G."/>
            <person name="Whaley A.M."/>
            <person name="Farmer A.D."/>
            <person name="Sheridan J."/>
            <person name="Iwata A."/>
            <person name="Tuteja R."/>
            <person name="Penmetsa R.V."/>
            <person name="Wu W."/>
            <person name="Upadhyaya H.D."/>
            <person name="Yang S.P."/>
            <person name="Shah T."/>
            <person name="Saxena K.B."/>
            <person name="Michael T."/>
            <person name="McCombie W.R."/>
            <person name="Yang B."/>
            <person name="Zhang G."/>
            <person name="Yang H."/>
            <person name="Wang J."/>
            <person name="Spillane C."/>
            <person name="Cook D.R."/>
            <person name="May G.D."/>
            <person name="Xu X."/>
            <person name="Jackson S.A."/>
        </authorList>
    </citation>
    <scope>NUCLEOTIDE SEQUENCE [LARGE SCALE GENOMIC DNA]</scope>
</reference>
<keyword evidence="10 17" id="KW-0106">Calcium</keyword>
<evidence type="ECO:0000256" key="9">
    <source>
        <dbReference type="ARBA" id="ARBA00022729"/>
    </source>
</evidence>
<keyword evidence="8 17" id="KW-0479">Metal-binding</keyword>
<dbReference type="GO" id="GO:0005576">
    <property type="term" value="C:extracellular region"/>
    <property type="evidence" value="ECO:0007669"/>
    <property type="project" value="UniProtKB-SubCell"/>
</dbReference>
<dbReference type="Pfam" id="PF00141">
    <property type="entry name" value="peroxidase"/>
    <property type="match status" value="2"/>
</dbReference>
<keyword evidence="23" id="KW-1185">Reference proteome</keyword>
<dbReference type="PROSITE" id="PS00435">
    <property type="entry name" value="PEROXIDASE_1"/>
    <property type="match status" value="1"/>
</dbReference>
<feature type="domain" description="Plant heme peroxidase family profile" evidence="21">
    <location>
        <begin position="38"/>
        <end position="301"/>
    </location>
</feature>
<evidence type="ECO:0000256" key="8">
    <source>
        <dbReference type="ARBA" id="ARBA00022723"/>
    </source>
</evidence>
<dbReference type="PRINTS" id="PR00458">
    <property type="entry name" value="PEROXIDASE"/>
</dbReference>
<dbReference type="AlphaFoldDB" id="A0A151S722"/>
<dbReference type="PANTHER" id="PTHR31517:SF48">
    <property type="entry name" value="PEROXIDASE 16-RELATED"/>
    <property type="match status" value="1"/>
</dbReference>
<dbReference type="InterPro" id="IPR010255">
    <property type="entry name" value="Haem_peroxidase_sf"/>
</dbReference>
<dbReference type="Gramene" id="C.cajan_27290.t">
    <property type="protein sequence ID" value="C.cajan_27290.t"/>
    <property type="gene ID" value="C.cajan_27290"/>
</dbReference>
<evidence type="ECO:0000256" key="12">
    <source>
        <dbReference type="ARBA" id="ARBA00023004"/>
    </source>
</evidence>
<feature type="binding site" evidence="17">
    <location>
        <position position="547"/>
    </location>
    <ligand>
        <name>Ca(2+)</name>
        <dbReference type="ChEBI" id="CHEBI:29108"/>
        <label>2</label>
    </ligand>
</feature>
<feature type="binding site" evidence="17">
    <location>
        <position position="376"/>
    </location>
    <ligand>
        <name>Ca(2+)</name>
        <dbReference type="ChEBI" id="CHEBI:29108"/>
        <label>1</label>
    </ligand>
</feature>
<dbReference type="STRING" id="3821.A0A151S722"/>
<dbReference type="GO" id="GO:0046872">
    <property type="term" value="F:metal ion binding"/>
    <property type="evidence" value="ECO:0007669"/>
    <property type="project" value="UniProtKB-KW"/>
</dbReference>
<evidence type="ECO:0000256" key="16">
    <source>
        <dbReference type="PIRSR" id="PIRSR600823-2"/>
    </source>
</evidence>
<feature type="binding site" evidence="17">
    <location>
        <position position="378"/>
    </location>
    <ligand>
        <name>Ca(2+)</name>
        <dbReference type="ChEBI" id="CHEBI:29108"/>
        <label>1</label>
    </ligand>
</feature>
<evidence type="ECO:0000256" key="20">
    <source>
        <dbReference type="SAM" id="SignalP"/>
    </source>
</evidence>
<sequence>MGRASGSTTCTPFCSFFFISCLLLFAASSDARPSIVDGLSWNYYWLTCPRLETIVRRHLQKVFIQDKGQAPALLRIFFHDCFVQGCDGSILLDGSPNERDQPANIGIRPEALQTIEDLRSVVHKRCGRVVSCADLVVLAAREAVSQAGGPKFDVPLGRKDGLTFSINGTNNLPPPFFRTGELLDTFGRRNFDASDVVALSGAHTFGRAHCGTFFDRINQTDPPIDPSFADSLSDTCPSADSDNTAVLDVRSPNVFDNLYYVNLMNRQGLFTSDQDLFSDSRTTGIVRSFATNQKLFFDKSAFLTFLLICTFLSVSTIKVCEAQAKPPTAKGLSYTFYDKSCPKLESIIRKELKKIFKNDIGQAAGLLRLHFHDCFVQGCDGSVLLDGSASGPSEKDAPPNLTLRAEAFKIIEDLRSLLEKSCGRVVSCSDITALAARDAVFLSGGPEYEIPLGRRDGLTFATRNDTLANLPPPSSNATTILDSLATKNLDPTDVVALSGGHTIGISHCNSFSDRLFPTQDPVMDKTFGKNLRLTCPTNTTVNTTVLDIRSPNTFDNKYYVDLMNRQGLFNSDQDLYTDKRTKGIVTSFAVNQSLFYEKFVFAMLKMGQLSVLTGTQGEIRANCSVRNTDTKSFLTTIVGDVVEQIIEM</sequence>
<evidence type="ECO:0000259" key="21">
    <source>
        <dbReference type="PROSITE" id="PS50873"/>
    </source>
</evidence>
<comment type="subcellular location">
    <subcellularLocation>
        <location evidence="3">Secreted</location>
    </subcellularLocation>
</comment>
<gene>
    <name evidence="22" type="ORF">KK1_027650</name>
</gene>
<comment type="cofactor">
    <cofactor evidence="17">
        <name>heme b</name>
        <dbReference type="ChEBI" id="CHEBI:60344"/>
    </cofactor>
    <text evidence="17">Binds 1 heme b (iron(II)-protoporphyrin IX) group per subunit.</text>
</comment>
<feature type="active site" description="Proton acceptor" evidence="15">
    <location>
        <position position="372"/>
    </location>
</feature>
<dbReference type="InterPro" id="IPR000823">
    <property type="entry name" value="Peroxidase_pln"/>
</dbReference>
<dbReference type="FunFam" id="1.10.520.10:FF:000009">
    <property type="entry name" value="Peroxidase"/>
    <property type="match status" value="2"/>
</dbReference>
<keyword evidence="11" id="KW-0560">Oxidoreductase</keyword>
<dbReference type="GO" id="GO:0006979">
    <property type="term" value="P:response to oxidative stress"/>
    <property type="evidence" value="ECO:0007669"/>
    <property type="project" value="InterPro"/>
</dbReference>
<dbReference type="InterPro" id="IPR019794">
    <property type="entry name" value="Peroxidases_AS"/>
</dbReference>
<keyword evidence="7" id="KW-0349">Heme</keyword>
<protein>
    <recommendedName>
        <fullName evidence="5">peroxidase</fullName>
        <ecNumber evidence="5">1.11.1.7</ecNumber>
    </recommendedName>
</protein>
<evidence type="ECO:0000313" key="23">
    <source>
        <dbReference type="Proteomes" id="UP000075243"/>
    </source>
</evidence>
<evidence type="ECO:0000256" key="7">
    <source>
        <dbReference type="ARBA" id="ARBA00022617"/>
    </source>
</evidence>
<feature type="binding site" evidence="17">
    <location>
        <position position="373"/>
    </location>
    <ligand>
        <name>Ca(2+)</name>
        <dbReference type="ChEBI" id="CHEBI:29108"/>
        <label>1</label>
    </ligand>
</feature>